<accession>A0AAN9HQ29</accession>
<reference evidence="2 3" key="1">
    <citation type="submission" date="2024-01" db="EMBL/GenBank/DDBJ databases">
        <title>The genomes of 5 underutilized Papilionoideae crops provide insights into root nodulation and disease resistanc.</title>
        <authorList>
            <person name="Yuan L."/>
        </authorList>
    </citation>
    <scope>NUCLEOTIDE SEQUENCE [LARGE SCALE GENOMIC DNA]</scope>
    <source>
        <strain evidence="2">ZHUSHIDOU_FW_LH</strain>
        <tissue evidence="2">Leaf</tissue>
    </source>
</reference>
<evidence type="ECO:0000313" key="2">
    <source>
        <dbReference type="EMBL" id="KAK7244936.1"/>
    </source>
</evidence>
<comment type="caution">
    <text evidence="2">The sequence shown here is derived from an EMBL/GenBank/DDBJ whole genome shotgun (WGS) entry which is preliminary data.</text>
</comment>
<gene>
    <name evidence="2" type="ORF">RIF29_39765</name>
</gene>
<organism evidence="2 3">
    <name type="scientific">Crotalaria pallida</name>
    <name type="common">Smooth rattlebox</name>
    <name type="synonym">Crotalaria striata</name>
    <dbReference type="NCBI Taxonomy" id="3830"/>
    <lineage>
        <taxon>Eukaryota</taxon>
        <taxon>Viridiplantae</taxon>
        <taxon>Streptophyta</taxon>
        <taxon>Embryophyta</taxon>
        <taxon>Tracheophyta</taxon>
        <taxon>Spermatophyta</taxon>
        <taxon>Magnoliopsida</taxon>
        <taxon>eudicotyledons</taxon>
        <taxon>Gunneridae</taxon>
        <taxon>Pentapetalae</taxon>
        <taxon>rosids</taxon>
        <taxon>fabids</taxon>
        <taxon>Fabales</taxon>
        <taxon>Fabaceae</taxon>
        <taxon>Papilionoideae</taxon>
        <taxon>50 kb inversion clade</taxon>
        <taxon>genistoids sensu lato</taxon>
        <taxon>core genistoids</taxon>
        <taxon>Crotalarieae</taxon>
        <taxon>Crotalaria</taxon>
    </lineage>
</organism>
<feature type="compositionally biased region" description="Basic and acidic residues" evidence="1">
    <location>
        <begin position="50"/>
        <end position="59"/>
    </location>
</feature>
<proteinExistence type="predicted"/>
<feature type="region of interest" description="Disordered" evidence="1">
    <location>
        <begin position="1"/>
        <end position="63"/>
    </location>
</feature>
<keyword evidence="3" id="KW-1185">Reference proteome</keyword>
<dbReference type="AlphaFoldDB" id="A0AAN9HQ29"/>
<sequence length="357" mass="40037">MQTLAEHHADCSKEEEDQKARSTKKAKPNESGGENDVTMEEHILNTGQTEQRRTDKPSYCEDQCPERCLTLEPSTSVTATGPATVVGTEVGSSDLRTKASNGNPVIGGMTDNSNPEKSGMENMADTASVKETEDFGPWMIAHRPQRRKQIPRKVAQNAATKGNDSNRFNALQVEVNEVDLGADVSRDKEVEAGLIQIKNSVKPRVHRNVKQANNRPKINQQPKPNVTKSQKSIVGTAEPMQVIDENKAPESQIVLQERKKREETILKILSEKQNRAWKHYLAERNISDEILHQHVVQRSDEELEKIQKLFQKEKWREVIDVEPPDPMASMSDKEHDGVEHESSNVARKGVVPSLMTC</sequence>
<dbReference type="Proteomes" id="UP001372338">
    <property type="component" value="Unassembled WGS sequence"/>
</dbReference>
<feature type="compositionally biased region" description="Low complexity" evidence="1">
    <location>
        <begin position="75"/>
        <end position="88"/>
    </location>
</feature>
<feature type="region of interest" description="Disordered" evidence="1">
    <location>
        <begin position="320"/>
        <end position="357"/>
    </location>
</feature>
<feature type="compositionally biased region" description="Basic and acidic residues" evidence="1">
    <location>
        <begin position="1"/>
        <end position="20"/>
    </location>
</feature>
<evidence type="ECO:0000256" key="1">
    <source>
        <dbReference type="SAM" id="MobiDB-lite"/>
    </source>
</evidence>
<dbReference type="EMBL" id="JAYWIO010000008">
    <property type="protein sequence ID" value="KAK7244936.1"/>
    <property type="molecule type" value="Genomic_DNA"/>
</dbReference>
<name>A0AAN9HQ29_CROPI</name>
<feature type="compositionally biased region" description="Basic and acidic residues" evidence="1">
    <location>
        <begin position="331"/>
        <end position="342"/>
    </location>
</feature>
<feature type="region of interest" description="Disordered" evidence="1">
    <location>
        <begin position="75"/>
        <end position="124"/>
    </location>
</feature>
<evidence type="ECO:0000313" key="3">
    <source>
        <dbReference type="Proteomes" id="UP001372338"/>
    </source>
</evidence>
<protein>
    <submittedName>
        <fullName evidence="2">Uncharacterized protein</fullName>
    </submittedName>
</protein>